<feature type="transmembrane region" description="Helical" evidence="8">
    <location>
        <begin position="6"/>
        <end position="25"/>
    </location>
</feature>
<evidence type="ECO:0000259" key="9">
    <source>
        <dbReference type="PROSITE" id="PS50893"/>
    </source>
</evidence>
<organism evidence="11 12">
    <name type="scientific">[Torrubiella] hemipterigena</name>
    <dbReference type="NCBI Taxonomy" id="1531966"/>
    <lineage>
        <taxon>Eukaryota</taxon>
        <taxon>Fungi</taxon>
        <taxon>Dikarya</taxon>
        <taxon>Ascomycota</taxon>
        <taxon>Pezizomycotina</taxon>
        <taxon>Sordariomycetes</taxon>
        <taxon>Hypocreomycetidae</taxon>
        <taxon>Hypocreales</taxon>
        <taxon>Clavicipitaceae</taxon>
        <taxon>Clavicipitaceae incertae sedis</taxon>
        <taxon>'Torrubiella' clade</taxon>
    </lineage>
</organism>
<dbReference type="Proteomes" id="UP000039046">
    <property type="component" value="Unassembled WGS sequence"/>
</dbReference>
<feature type="transmembrane region" description="Helical" evidence="8">
    <location>
        <begin position="353"/>
        <end position="372"/>
    </location>
</feature>
<evidence type="ECO:0008006" key="13">
    <source>
        <dbReference type="Google" id="ProtNLM"/>
    </source>
</evidence>
<dbReference type="OrthoDB" id="4865934at2759"/>
<keyword evidence="12" id="KW-1185">Reference proteome</keyword>
<evidence type="ECO:0000256" key="5">
    <source>
        <dbReference type="ARBA" id="ARBA00022840"/>
    </source>
</evidence>
<comment type="subcellular location">
    <subcellularLocation>
        <location evidence="1">Membrane</location>
    </subcellularLocation>
</comment>
<dbReference type="Pfam" id="PF00664">
    <property type="entry name" value="ABC_membrane"/>
    <property type="match status" value="1"/>
</dbReference>
<dbReference type="Pfam" id="PF00005">
    <property type="entry name" value="ABC_tran"/>
    <property type="match status" value="1"/>
</dbReference>
<dbReference type="InterPro" id="IPR003593">
    <property type="entry name" value="AAA+_ATPase"/>
</dbReference>
<evidence type="ECO:0000256" key="4">
    <source>
        <dbReference type="ARBA" id="ARBA00022741"/>
    </source>
</evidence>
<dbReference type="HOGENOM" id="CLU_000604_27_5_1"/>
<keyword evidence="5" id="KW-0067">ATP-binding</keyword>
<dbReference type="PROSITE" id="PS50893">
    <property type="entry name" value="ABC_TRANSPORTER_2"/>
    <property type="match status" value="1"/>
</dbReference>
<dbReference type="InterPro" id="IPR003439">
    <property type="entry name" value="ABC_transporter-like_ATP-bd"/>
</dbReference>
<dbReference type="InterPro" id="IPR011527">
    <property type="entry name" value="ABC1_TM_dom"/>
</dbReference>
<feature type="transmembrane region" description="Helical" evidence="8">
    <location>
        <begin position="463"/>
        <end position="482"/>
    </location>
</feature>
<feature type="transmembrane region" description="Helical" evidence="8">
    <location>
        <begin position="494"/>
        <end position="514"/>
    </location>
</feature>
<feature type="transmembrane region" description="Helical" evidence="8">
    <location>
        <begin position="878"/>
        <end position="901"/>
    </location>
</feature>
<evidence type="ECO:0000256" key="2">
    <source>
        <dbReference type="ARBA" id="ARBA00022448"/>
    </source>
</evidence>
<evidence type="ECO:0000256" key="7">
    <source>
        <dbReference type="ARBA" id="ARBA00023136"/>
    </source>
</evidence>
<keyword evidence="7 8" id="KW-0472">Membrane</keyword>
<dbReference type="InterPro" id="IPR036640">
    <property type="entry name" value="ABC1_TM_sf"/>
</dbReference>
<keyword evidence="2" id="KW-0813">Transport</keyword>
<feature type="transmembrane region" description="Helical" evidence="8">
    <location>
        <begin position="281"/>
        <end position="301"/>
    </location>
</feature>
<dbReference type="PANTHER" id="PTHR24223">
    <property type="entry name" value="ATP-BINDING CASSETTE SUB-FAMILY C"/>
    <property type="match status" value="1"/>
</dbReference>
<dbReference type="SUPFAM" id="SSF90123">
    <property type="entry name" value="ABC transporter transmembrane region"/>
    <property type="match status" value="2"/>
</dbReference>
<feature type="domain" description="ABC transporter" evidence="9">
    <location>
        <begin position="564"/>
        <end position="790"/>
    </location>
</feature>
<dbReference type="PANTHER" id="PTHR24223:SF399">
    <property type="entry name" value="ABC TRANSPORTER ATNG"/>
    <property type="match status" value="1"/>
</dbReference>
<protein>
    <recommendedName>
        <fullName evidence="13">ABC transporter</fullName>
    </recommendedName>
</protein>
<gene>
    <name evidence="11" type="ORF">VHEMI01554</name>
</gene>
<evidence type="ECO:0000256" key="1">
    <source>
        <dbReference type="ARBA" id="ARBA00004370"/>
    </source>
</evidence>
<proteinExistence type="predicted"/>
<keyword evidence="3 8" id="KW-0812">Transmembrane</keyword>
<dbReference type="Gene3D" id="3.40.50.300">
    <property type="entry name" value="P-loop containing nucleotide triphosphate hydrolases"/>
    <property type="match status" value="2"/>
</dbReference>
<dbReference type="Gene3D" id="1.20.1560.10">
    <property type="entry name" value="ABC transporter type 1, transmembrane domain"/>
    <property type="match status" value="2"/>
</dbReference>
<keyword evidence="4" id="KW-0547">Nucleotide-binding</keyword>
<dbReference type="InterPro" id="IPR027417">
    <property type="entry name" value="P-loop_NTPase"/>
</dbReference>
<dbReference type="SMART" id="SM00382">
    <property type="entry name" value="AAA"/>
    <property type="match status" value="1"/>
</dbReference>
<feature type="transmembrane region" description="Helical" evidence="8">
    <location>
        <begin position="1063"/>
        <end position="1086"/>
    </location>
</feature>
<evidence type="ECO:0000313" key="12">
    <source>
        <dbReference type="Proteomes" id="UP000039046"/>
    </source>
</evidence>
<feature type="transmembrane region" description="Helical" evidence="8">
    <location>
        <begin position="378"/>
        <end position="396"/>
    </location>
</feature>
<feature type="transmembrane region" description="Helical" evidence="8">
    <location>
        <begin position="46"/>
        <end position="64"/>
    </location>
</feature>
<evidence type="ECO:0000256" key="6">
    <source>
        <dbReference type="ARBA" id="ARBA00022989"/>
    </source>
</evidence>
<dbReference type="GO" id="GO:0005524">
    <property type="term" value="F:ATP binding"/>
    <property type="evidence" value="ECO:0007669"/>
    <property type="project" value="UniProtKB-KW"/>
</dbReference>
<name>A0A0A1STD2_9HYPO</name>
<dbReference type="InterPro" id="IPR050173">
    <property type="entry name" value="ABC_transporter_C-like"/>
</dbReference>
<reference evidence="11 12" key="1">
    <citation type="journal article" date="2015" name="Genome Announc.">
        <title>Draft Genome Sequence and Gene Annotation of the Entomopathogenic Fungus Verticillium hemipterigenum.</title>
        <authorList>
            <person name="Horn F."/>
            <person name="Habel A."/>
            <person name="Scharf D.H."/>
            <person name="Dworschak J."/>
            <person name="Brakhage A.A."/>
            <person name="Guthke R."/>
            <person name="Hertweck C."/>
            <person name="Linde J."/>
        </authorList>
    </citation>
    <scope>NUCLEOTIDE SEQUENCE [LARGE SCALE GENOMIC DNA]</scope>
</reference>
<feature type="transmembrane region" description="Helical" evidence="8">
    <location>
        <begin position="1092"/>
        <end position="1116"/>
    </location>
</feature>
<dbReference type="SUPFAM" id="SSF52540">
    <property type="entry name" value="P-loop containing nucleoside triphosphate hydrolases"/>
    <property type="match status" value="2"/>
</dbReference>
<dbReference type="GO" id="GO:0140359">
    <property type="term" value="F:ABC-type transporter activity"/>
    <property type="evidence" value="ECO:0007669"/>
    <property type="project" value="InterPro"/>
</dbReference>
<dbReference type="GO" id="GO:0016887">
    <property type="term" value="F:ATP hydrolysis activity"/>
    <property type="evidence" value="ECO:0007669"/>
    <property type="project" value="InterPro"/>
</dbReference>
<dbReference type="GO" id="GO:0016020">
    <property type="term" value="C:membrane"/>
    <property type="evidence" value="ECO:0007669"/>
    <property type="project" value="UniProtKB-SubCell"/>
</dbReference>
<keyword evidence="6 8" id="KW-1133">Transmembrane helix</keyword>
<feature type="transmembrane region" description="Helical" evidence="8">
    <location>
        <begin position="844"/>
        <end position="866"/>
    </location>
</feature>
<evidence type="ECO:0000256" key="8">
    <source>
        <dbReference type="SAM" id="Phobius"/>
    </source>
</evidence>
<accession>A0A0A1STD2</accession>
<evidence type="ECO:0000259" key="10">
    <source>
        <dbReference type="PROSITE" id="PS50929"/>
    </source>
</evidence>
<dbReference type="PROSITE" id="PS50929">
    <property type="entry name" value="ABC_TM1F"/>
    <property type="match status" value="1"/>
</dbReference>
<dbReference type="STRING" id="1531966.A0A0A1STD2"/>
<evidence type="ECO:0000256" key="3">
    <source>
        <dbReference type="ARBA" id="ARBA00022692"/>
    </source>
</evidence>
<feature type="domain" description="ABC transmembrane type-1" evidence="10">
    <location>
        <begin position="237"/>
        <end position="455"/>
    </location>
</feature>
<dbReference type="EMBL" id="CDHN01000001">
    <property type="protein sequence ID" value="CEJ81431.1"/>
    <property type="molecule type" value="Genomic_DNA"/>
</dbReference>
<feature type="transmembrane region" description="Helical" evidence="8">
    <location>
        <begin position="236"/>
        <end position="261"/>
    </location>
</feature>
<sequence length="1386" mass="153037">MSWSSNYLIGCAQSALLSAALWVLLQTSQRPTCVKQPFDRLLQCKMLVCLTLIATHAASLVLQVDTTTSGARRLAFLESVLLLSITYQKHKRDISSSTFVSFYLPISASLELPLARSIPSLSYYHIPILEAISVALKLSTLLLHETSKWTYLTDDDAAEIVRESASGFWSKCLALHLTPVLRTGSKREMSHDDLSSVPPELLSSTSMKRFQAIWEDYKLLANGLIKACLRMERPRFIAAVLSGMLAVTLHTCIPLLIGSVVELVEDRAYATHGQDTPTQGQLLIIATAIFTGEAILQGYALRCLTRTNTSIRGVLLGSIFNSVTYLSDSKLATTAKSSILANEISSLGKIDSLYYVVVRVFHVALCAWLLWYTLSTRTLWLLCFSFGMTFSTLYVGKSMSKRLTAQHEATTVRSTTSANLLRNIQSIRLLGLEEQLRRTVISLQSDELQAISKSLGEQRKQQIIIASYMPLGGFFAFSNAIFPSSPNDTEMHLAKFFTALALAYEFCFAITTFIHNAARLKSVLTSFSKIQEQLLAWKEDSPDEPVNPLLDPDMNGDSNSPGTIELDDVAVAIAVDEDPVVTDITMYIPGGSTTVVAGPVGCGKSTLLSAIAGRAAILEGRMEVSQTRIAYSHQIPWLQDRTIRDNIVGPNKFDLEWYNAAKTACCLNRDLAMLPLADEYMVGAKGGNLSRAVQQRICLARVVYSKAPIVLLDDPLSSQEKPVADQLIEQVFGHYGILRPTTVVLTSSKPLPYSLVATHALCIDATGAAREISTRRLLEIGVVVSQPVTHDPENIPQERAAESHSAWDLLAKPINPNVNKSRFQSTRRGQSSWKFCYTGVDRGLFIVAFGINFVMTFTESFPYILLQRWFESTSTTPFPILYCAIITSLNGVADVIFAILWHNRICRQFAQYSLDYLLDRIMKITIASWDPVKSEAMIGLFNEAMQLVTFDLGYELKYVIALINTVLVCWGVVISCSPILVFAFVLFTVCFVGMKSIQHRASCQLLQMNLAAEDRLRTHFDETLAGAAQVTLLGWNKRYNEWSRAHIDHSLATLYNSATSKAWLINMTNLSTIPLGLAFVAASLYVDIAPHLVGLSLVVMLEICKISLVYIPFWGACETSWASMNRIHGLIMKAPVEVDRKDSDLPAQWPAKGVIQVHGASIWQDAHVSRGERPQLENVTFDTSRHRRIGIHGDCEKSRNAMLLSLLGQVAYTGSIKVDGVEVSSVSPRTMLSNVTVVPKTSVIFPGSVRQNLLPHEILTPGNETEHLAALEYILRGLSLWGAITAQGGLSQQMSKLRMTPNQLQRFALAQALMAFHLKKANMVLMNDTTSDVNTDSLLLMKAIMRDLLRHASIITSTKSLYATQGSTLKVHVGDGGAAIKAYAPR</sequence>
<evidence type="ECO:0000313" key="11">
    <source>
        <dbReference type="EMBL" id="CEJ81431.1"/>
    </source>
</evidence>